<evidence type="ECO:0000313" key="2">
    <source>
        <dbReference type="EMBL" id="KAF9058874.1"/>
    </source>
</evidence>
<feature type="transmembrane region" description="Helical" evidence="1">
    <location>
        <begin position="53"/>
        <end position="74"/>
    </location>
</feature>
<feature type="transmembrane region" description="Helical" evidence="1">
    <location>
        <begin position="130"/>
        <end position="148"/>
    </location>
</feature>
<feature type="transmembrane region" description="Helical" evidence="1">
    <location>
        <begin position="24"/>
        <end position="41"/>
    </location>
</feature>
<gene>
    <name evidence="2" type="ORF">BDP27DRAFT_1342567</name>
</gene>
<name>A0A9P5P4W0_9AGAR</name>
<keyword evidence="1" id="KW-0472">Membrane</keyword>
<feature type="transmembrane region" description="Helical" evidence="1">
    <location>
        <begin position="168"/>
        <end position="189"/>
    </location>
</feature>
<sequence length="254" mass="28843">MTPEEAHEIVQVGSRIMYNVRVKYWIGMYCLVFFTFIHIFWNKEGAPWPRRVLISFLSVAFIIMTLEISAELMYELVIIKSLSPRNIIAHTQPTTIAWNMIIKWTINLIYLIADTVIVWRAWAICGENRLIKWTLTILMLTVVGVNIADPVVDTRSIVLSENTQSAITLDWVAVVVSLVVNIIATFLIAHRLGRTHHKAFRSSSKIQAILLLLVGSGIILGIIQVFICIVLQALTSSFYLYVTAMDPLIIFILV</sequence>
<comment type="caution">
    <text evidence="2">The sequence shown here is derived from an EMBL/GenBank/DDBJ whole genome shotgun (WGS) entry which is preliminary data.</text>
</comment>
<feature type="transmembrane region" description="Helical" evidence="1">
    <location>
        <begin position="209"/>
        <end position="232"/>
    </location>
</feature>
<protein>
    <submittedName>
        <fullName evidence="2">Uncharacterized protein</fullName>
    </submittedName>
</protein>
<proteinExistence type="predicted"/>
<keyword evidence="1" id="KW-1133">Transmembrane helix</keyword>
<organism evidence="2 3">
    <name type="scientific">Rhodocollybia butyracea</name>
    <dbReference type="NCBI Taxonomy" id="206335"/>
    <lineage>
        <taxon>Eukaryota</taxon>
        <taxon>Fungi</taxon>
        <taxon>Dikarya</taxon>
        <taxon>Basidiomycota</taxon>
        <taxon>Agaricomycotina</taxon>
        <taxon>Agaricomycetes</taxon>
        <taxon>Agaricomycetidae</taxon>
        <taxon>Agaricales</taxon>
        <taxon>Marasmiineae</taxon>
        <taxon>Omphalotaceae</taxon>
        <taxon>Rhodocollybia</taxon>
    </lineage>
</organism>
<evidence type="ECO:0000313" key="3">
    <source>
        <dbReference type="Proteomes" id="UP000772434"/>
    </source>
</evidence>
<keyword evidence="1" id="KW-0812">Transmembrane</keyword>
<accession>A0A9P5P4W0</accession>
<reference evidence="2" key="1">
    <citation type="submission" date="2020-11" db="EMBL/GenBank/DDBJ databases">
        <authorList>
            <consortium name="DOE Joint Genome Institute"/>
            <person name="Ahrendt S."/>
            <person name="Riley R."/>
            <person name="Andreopoulos W."/>
            <person name="Labutti K."/>
            <person name="Pangilinan J."/>
            <person name="Ruiz-Duenas F.J."/>
            <person name="Barrasa J.M."/>
            <person name="Sanchez-Garcia M."/>
            <person name="Camarero S."/>
            <person name="Miyauchi S."/>
            <person name="Serrano A."/>
            <person name="Linde D."/>
            <person name="Babiker R."/>
            <person name="Drula E."/>
            <person name="Ayuso-Fernandez I."/>
            <person name="Pacheco R."/>
            <person name="Padilla G."/>
            <person name="Ferreira P."/>
            <person name="Barriuso J."/>
            <person name="Kellner H."/>
            <person name="Castanera R."/>
            <person name="Alfaro M."/>
            <person name="Ramirez L."/>
            <person name="Pisabarro A.G."/>
            <person name="Kuo A."/>
            <person name="Tritt A."/>
            <person name="Lipzen A."/>
            <person name="He G."/>
            <person name="Yan M."/>
            <person name="Ng V."/>
            <person name="Cullen D."/>
            <person name="Martin F."/>
            <person name="Rosso M.-N."/>
            <person name="Henrissat B."/>
            <person name="Hibbett D."/>
            <person name="Martinez A.T."/>
            <person name="Grigoriev I.V."/>
        </authorList>
    </citation>
    <scope>NUCLEOTIDE SEQUENCE</scope>
    <source>
        <strain evidence="2">AH 40177</strain>
    </source>
</reference>
<feature type="transmembrane region" description="Helical" evidence="1">
    <location>
        <begin position="101"/>
        <end position="123"/>
    </location>
</feature>
<dbReference type="EMBL" id="JADNRY010000340">
    <property type="protein sequence ID" value="KAF9058874.1"/>
    <property type="molecule type" value="Genomic_DNA"/>
</dbReference>
<dbReference type="Proteomes" id="UP000772434">
    <property type="component" value="Unassembled WGS sequence"/>
</dbReference>
<dbReference type="AlphaFoldDB" id="A0A9P5P4W0"/>
<evidence type="ECO:0000256" key="1">
    <source>
        <dbReference type="SAM" id="Phobius"/>
    </source>
</evidence>
<keyword evidence="3" id="KW-1185">Reference proteome</keyword>